<dbReference type="SUPFAM" id="SSF55781">
    <property type="entry name" value="GAF domain-like"/>
    <property type="match status" value="1"/>
</dbReference>
<dbReference type="InterPro" id="IPR005471">
    <property type="entry name" value="Tscrpt_reg_IclR_N"/>
</dbReference>
<dbReference type="InterPro" id="IPR013658">
    <property type="entry name" value="SGL"/>
</dbReference>
<feature type="domain" description="IclR-ED" evidence="5">
    <location>
        <begin position="97"/>
        <end position="280"/>
    </location>
</feature>
<comment type="caution">
    <text evidence="6">The sequence shown here is derived from an EMBL/GenBank/DDBJ whole genome shotgun (WGS) entry which is preliminary data.</text>
</comment>
<proteinExistence type="predicted"/>
<dbReference type="InterPro" id="IPR036388">
    <property type="entry name" value="WH-like_DNA-bd_sf"/>
</dbReference>
<dbReference type="SUPFAM" id="SSF46785">
    <property type="entry name" value="Winged helix' DNA-binding domain"/>
    <property type="match status" value="1"/>
</dbReference>
<evidence type="ECO:0000256" key="2">
    <source>
        <dbReference type="ARBA" id="ARBA00023125"/>
    </source>
</evidence>
<dbReference type="Gene3D" id="1.10.10.10">
    <property type="entry name" value="Winged helix-like DNA-binding domain superfamily/Winged helix DNA-binding domain"/>
    <property type="match status" value="1"/>
</dbReference>
<evidence type="ECO:0000313" key="6">
    <source>
        <dbReference type="EMBL" id="MEK8028440.1"/>
    </source>
</evidence>
<dbReference type="EMBL" id="JBBUTF010000024">
    <property type="protein sequence ID" value="MEK8028440.1"/>
    <property type="molecule type" value="Genomic_DNA"/>
</dbReference>
<evidence type="ECO:0000313" key="7">
    <source>
        <dbReference type="Proteomes" id="UP001368500"/>
    </source>
</evidence>
<sequence>MARVPSTGKKTAIEPPAAVWTDPATAAAAVGEGTAALDKAIDVLMAVVDAEDGLGQAALSERLALPRTTVYRLLATLVARGLLRRDPSRKVYTLGARCFDMGRKARATPDLVAAAAIELRALRDLTGETTYLAALDGQEVVSLERYDGAHGQRSAAALGQRKPLHCTSQGKAILGALPAEARDALVRELRLEALTPRTLTDRRRLQAELRITAARGWAMDDEEIVLGVRCVGAPVVDAEGRVHGAISVAGPAWRITRQRAELLGPEVAEAARRIGGQMRQAATSAADPAITAVDAPWAFWGACPRLHAGGALYWADRLAPALRVLGVDGRERVLLEAEAPVTGLAFLGDDLVLTHEAGATRVTPDGRHAPLTAWPAGVLQALCNGPDGRLWAALPTPQGGSRIGEIAPGGAFRGAWQVDEPVQALAWSADGQQLHLAAPASGSLLVVRTQGTAVRRLATLPPGAGRISGLALDDQGGTWTALAEGWSVVRVAADGQLDRVVGLPVPCPTDLAFDAAGRRLWVTTARQTVPLDALEKAPWSGRLLSVGL</sequence>
<reference evidence="6 7" key="1">
    <citation type="submission" date="2024-04" db="EMBL/GenBank/DDBJ databases">
        <title>Novel species of the genus Ideonella isolated from streams.</title>
        <authorList>
            <person name="Lu H."/>
        </authorList>
    </citation>
    <scope>NUCLEOTIDE SEQUENCE [LARGE SCALE GENOMIC DNA]</scope>
    <source>
        <strain evidence="6 7">BYS139W</strain>
    </source>
</reference>
<dbReference type="InterPro" id="IPR014757">
    <property type="entry name" value="Tscrpt_reg_IclR_C"/>
</dbReference>
<dbReference type="Proteomes" id="UP001368500">
    <property type="component" value="Unassembled WGS sequence"/>
</dbReference>
<evidence type="ECO:0000256" key="1">
    <source>
        <dbReference type="ARBA" id="ARBA00023015"/>
    </source>
</evidence>
<dbReference type="PANTHER" id="PTHR30136">
    <property type="entry name" value="HELIX-TURN-HELIX TRANSCRIPTIONAL REGULATOR, ICLR FAMILY"/>
    <property type="match status" value="1"/>
</dbReference>
<accession>A0ABU9BHI9</accession>
<organism evidence="6 7">
    <name type="scientific">Pseudaquabacterium rugosum</name>
    <dbReference type="NCBI Taxonomy" id="2984194"/>
    <lineage>
        <taxon>Bacteria</taxon>
        <taxon>Pseudomonadati</taxon>
        <taxon>Pseudomonadota</taxon>
        <taxon>Betaproteobacteria</taxon>
        <taxon>Burkholderiales</taxon>
        <taxon>Sphaerotilaceae</taxon>
        <taxon>Pseudaquabacterium</taxon>
    </lineage>
</organism>
<keyword evidence="1" id="KW-0805">Transcription regulation</keyword>
<dbReference type="SMART" id="SM00346">
    <property type="entry name" value="HTH_ICLR"/>
    <property type="match status" value="1"/>
</dbReference>
<feature type="domain" description="HTH iclR-type" evidence="4">
    <location>
        <begin position="34"/>
        <end position="96"/>
    </location>
</feature>
<dbReference type="Gene3D" id="3.30.450.40">
    <property type="match status" value="1"/>
</dbReference>
<dbReference type="SUPFAM" id="SSF63829">
    <property type="entry name" value="Calcium-dependent phosphotriesterase"/>
    <property type="match status" value="1"/>
</dbReference>
<gene>
    <name evidence="6" type="ORF">AACH11_20970</name>
</gene>
<dbReference type="InterPro" id="IPR036390">
    <property type="entry name" value="WH_DNA-bd_sf"/>
</dbReference>
<dbReference type="Pfam" id="PF01614">
    <property type="entry name" value="IclR_C"/>
    <property type="match status" value="1"/>
</dbReference>
<keyword evidence="7" id="KW-1185">Reference proteome</keyword>
<name>A0ABU9BHI9_9BURK</name>
<dbReference type="PANTHER" id="PTHR30136:SF24">
    <property type="entry name" value="HTH-TYPE TRANSCRIPTIONAL REPRESSOR ALLR"/>
    <property type="match status" value="1"/>
</dbReference>
<protein>
    <submittedName>
        <fullName evidence="6">IclR family transcriptional regulator C-terminal domain-containing protein</fullName>
    </submittedName>
</protein>
<dbReference type="Pfam" id="PF08450">
    <property type="entry name" value="SGL"/>
    <property type="match status" value="1"/>
</dbReference>
<evidence type="ECO:0000259" key="4">
    <source>
        <dbReference type="PROSITE" id="PS51077"/>
    </source>
</evidence>
<dbReference type="InterPro" id="IPR011042">
    <property type="entry name" value="6-blade_b-propeller_TolB-like"/>
</dbReference>
<evidence type="ECO:0000256" key="3">
    <source>
        <dbReference type="ARBA" id="ARBA00023163"/>
    </source>
</evidence>
<dbReference type="RefSeq" id="WP_341376225.1">
    <property type="nucleotide sequence ID" value="NZ_JBBUTF010000024.1"/>
</dbReference>
<dbReference type="PROSITE" id="PS51078">
    <property type="entry name" value="ICLR_ED"/>
    <property type="match status" value="1"/>
</dbReference>
<keyword evidence="3" id="KW-0804">Transcription</keyword>
<dbReference type="Pfam" id="PF09339">
    <property type="entry name" value="HTH_IclR"/>
    <property type="match status" value="1"/>
</dbReference>
<dbReference type="InterPro" id="IPR029016">
    <property type="entry name" value="GAF-like_dom_sf"/>
</dbReference>
<dbReference type="PROSITE" id="PS51077">
    <property type="entry name" value="HTH_ICLR"/>
    <property type="match status" value="1"/>
</dbReference>
<evidence type="ECO:0000259" key="5">
    <source>
        <dbReference type="PROSITE" id="PS51078"/>
    </source>
</evidence>
<keyword evidence="2" id="KW-0238">DNA-binding</keyword>
<dbReference type="Gene3D" id="2.120.10.30">
    <property type="entry name" value="TolB, C-terminal domain"/>
    <property type="match status" value="1"/>
</dbReference>
<dbReference type="InterPro" id="IPR050707">
    <property type="entry name" value="HTH_MetabolicPath_Reg"/>
</dbReference>